<dbReference type="InterPro" id="IPR038222">
    <property type="entry name" value="DHHA2_dom_sf"/>
</dbReference>
<feature type="domain" description="DHHA2" evidence="5">
    <location>
        <begin position="254"/>
        <end position="425"/>
    </location>
</feature>
<dbReference type="PANTHER" id="PTHR12112">
    <property type="entry name" value="BNIP - RELATED"/>
    <property type="match status" value="1"/>
</dbReference>
<protein>
    <submittedName>
        <fullName evidence="6">DHH phosphoesterase</fullName>
    </submittedName>
</protein>
<name>A0A1Q3E842_LENED</name>
<dbReference type="Proteomes" id="UP000188533">
    <property type="component" value="Unassembled WGS sequence"/>
</dbReference>
<accession>A0A1Q3E842</accession>
<dbReference type="GO" id="GO:0046872">
    <property type="term" value="F:metal ion binding"/>
    <property type="evidence" value="ECO:0007669"/>
    <property type="project" value="UniProtKB-KW"/>
</dbReference>
<evidence type="ECO:0000313" key="7">
    <source>
        <dbReference type="Proteomes" id="UP000188533"/>
    </source>
</evidence>
<dbReference type="InterPro" id="IPR004097">
    <property type="entry name" value="DHHA2"/>
</dbReference>
<dbReference type="Gene3D" id="3.90.1640.10">
    <property type="entry name" value="inorganic pyrophosphatase (n-terminal core)"/>
    <property type="match status" value="1"/>
</dbReference>
<sequence>MNVLNSLASGPSTLADFLSSSKEQYLQDARNGSGKAKEWTVVMGNEAGDLDSIASSIAFSWLRTKVLHQPSVSLLRMDRDDLNLRAENLHALALAGVSRPKDQLLFVTDVTNYHPFPSHKFALVDHNRLSSAFTPEGQPLVVAIVDHHADENLYVDSAEPRIITPSGSCASHIVTLLSSLTVEIPPELATLLLSAILIDTDGLKPGGKAIDVDRKAADFLLPRSTFTSSVNMLETTDAAPSGPVFNPEFIQSLSDELSTKKNDVSHLGPRDLLRRDYKEYEFVLPWHAAEPQIRAGLSTVPVKLEDWAVDGKLETEGEAWMKERGLHILGVLTAYRGATKGKRKREMAWIIRTDTPPTDGFDFDALTERLWSGLEADSVLELKEHKNFAHGTQGPISVPELRVRCYIQNPHATRKVTAPVLKAIMEAET</sequence>
<dbReference type="GO" id="GO:0005737">
    <property type="term" value="C:cytoplasm"/>
    <property type="evidence" value="ECO:0007669"/>
    <property type="project" value="InterPro"/>
</dbReference>
<dbReference type="Pfam" id="PF02833">
    <property type="entry name" value="DHHA2"/>
    <property type="match status" value="1"/>
</dbReference>
<keyword evidence="7" id="KW-1185">Reference proteome</keyword>
<dbReference type="STRING" id="5353.A0A1Q3E842"/>
<dbReference type="SMART" id="SM01131">
    <property type="entry name" value="DHHA2"/>
    <property type="match status" value="1"/>
</dbReference>
<reference evidence="6 7" key="1">
    <citation type="submission" date="2016-08" db="EMBL/GenBank/DDBJ databases">
        <authorList>
            <consortium name="Lentinula edodes genome sequencing consortium"/>
            <person name="Sakamoto Y."/>
            <person name="Nakade K."/>
            <person name="Sato S."/>
            <person name="Yoshida Y."/>
            <person name="Miyazaki K."/>
            <person name="Natsume S."/>
            <person name="Konno N."/>
        </authorList>
    </citation>
    <scope>NUCLEOTIDE SEQUENCE [LARGE SCALE GENOMIC DNA]</scope>
    <source>
        <strain evidence="6 7">NBRC 111202</strain>
    </source>
</reference>
<reference evidence="6 7" key="2">
    <citation type="submission" date="2017-02" db="EMBL/GenBank/DDBJ databases">
        <title>A genome survey and senescence transcriptome analysis in Lentinula edodes.</title>
        <authorList>
            <person name="Sakamoto Y."/>
            <person name="Nakade K."/>
            <person name="Sato S."/>
            <person name="Yoshida Y."/>
            <person name="Miyazaki K."/>
            <person name="Natsume S."/>
            <person name="Konno N."/>
        </authorList>
    </citation>
    <scope>NUCLEOTIDE SEQUENCE [LARGE SCALE GENOMIC DNA]</scope>
    <source>
        <strain evidence="6 7">NBRC 111202</strain>
    </source>
</reference>
<keyword evidence="4" id="KW-0464">Manganese</keyword>
<dbReference type="InterPro" id="IPR001667">
    <property type="entry name" value="DDH_dom"/>
</dbReference>
<dbReference type="SUPFAM" id="SSF64182">
    <property type="entry name" value="DHH phosphoesterases"/>
    <property type="match status" value="1"/>
</dbReference>
<proteinExistence type="predicted"/>
<keyword evidence="3" id="KW-0378">Hydrolase</keyword>
<evidence type="ECO:0000259" key="5">
    <source>
        <dbReference type="SMART" id="SM01131"/>
    </source>
</evidence>
<dbReference type="GO" id="GO:0004309">
    <property type="term" value="F:exopolyphosphatase activity"/>
    <property type="evidence" value="ECO:0007669"/>
    <property type="project" value="TreeGrafter"/>
</dbReference>
<dbReference type="PANTHER" id="PTHR12112:SF39">
    <property type="entry name" value="EG:152A3.5 PROTEIN (FBGN0003116_PN PROTEIN)"/>
    <property type="match status" value="1"/>
</dbReference>
<organism evidence="6 7">
    <name type="scientific">Lentinula edodes</name>
    <name type="common">Shiitake mushroom</name>
    <name type="synonym">Lentinus edodes</name>
    <dbReference type="NCBI Taxonomy" id="5353"/>
    <lineage>
        <taxon>Eukaryota</taxon>
        <taxon>Fungi</taxon>
        <taxon>Dikarya</taxon>
        <taxon>Basidiomycota</taxon>
        <taxon>Agaricomycotina</taxon>
        <taxon>Agaricomycetes</taxon>
        <taxon>Agaricomycetidae</taxon>
        <taxon>Agaricales</taxon>
        <taxon>Marasmiineae</taxon>
        <taxon>Omphalotaceae</taxon>
        <taxon>Lentinula</taxon>
    </lineage>
</organism>
<gene>
    <name evidence="6" type="ORF">LENED_005081</name>
</gene>
<evidence type="ECO:0000256" key="4">
    <source>
        <dbReference type="ARBA" id="ARBA00023211"/>
    </source>
</evidence>
<keyword evidence="2" id="KW-0479">Metal-binding</keyword>
<evidence type="ECO:0000313" key="6">
    <source>
        <dbReference type="EMBL" id="GAW03361.1"/>
    </source>
</evidence>
<dbReference type="InterPro" id="IPR038763">
    <property type="entry name" value="DHH_sf"/>
</dbReference>
<evidence type="ECO:0000256" key="2">
    <source>
        <dbReference type="ARBA" id="ARBA00022723"/>
    </source>
</evidence>
<comment type="caution">
    <text evidence="6">The sequence shown here is derived from an EMBL/GenBank/DDBJ whole genome shotgun (WGS) entry which is preliminary data.</text>
</comment>
<evidence type="ECO:0000256" key="1">
    <source>
        <dbReference type="ARBA" id="ARBA00001936"/>
    </source>
</evidence>
<dbReference type="AlphaFoldDB" id="A0A1Q3E842"/>
<evidence type="ECO:0000256" key="3">
    <source>
        <dbReference type="ARBA" id="ARBA00022801"/>
    </source>
</evidence>
<dbReference type="EMBL" id="BDGU01000145">
    <property type="protein sequence ID" value="GAW03361.1"/>
    <property type="molecule type" value="Genomic_DNA"/>
</dbReference>
<comment type="cofactor">
    <cofactor evidence="1">
        <name>Mn(2+)</name>
        <dbReference type="ChEBI" id="CHEBI:29035"/>
    </cofactor>
</comment>
<dbReference type="Gene3D" id="3.10.310.20">
    <property type="entry name" value="DHHA2 domain"/>
    <property type="match status" value="1"/>
</dbReference>
<dbReference type="Pfam" id="PF01368">
    <property type="entry name" value="DHH"/>
    <property type="match status" value="1"/>
</dbReference>